<proteinExistence type="predicted"/>
<dbReference type="EMBL" id="BGPR01000220">
    <property type="protein sequence ID" value="GBM05919.1"/>
    <property type="molecule type" value="Genomic_DNA"/>
</dbReference>
<name>A0A4Y2CP35_ARAVE</name>
<dbReference type="Proteomes" id="UP000499080">
    <property type="component" value="Unassembled WGS sequence"/>
</dbReference>
<organism evidence="1 2">
    <name type="scientific">Araneus ventricosus</name>
    <name type="common">Orbweaver spider</name>
    <name type="synonym">Epeira ventricosa</name>
    <dbReference type="NCBI Taxonomy" id="182803"/>
    <lineage>
        <taxon>Eukaryota</taxon>
        <taxon>Metazoa</taxon>
        <taxon>Ecdysozoa</taxon>
        <taxon>Arthropoda</taxon>
        <taxon>Chelicerata</taxon>
        <taxon>Arachnida</taxon>
        <taxon>Araneae</taxon>
        <taxon>Araneomorphae</taxon>
        <taxon>Entelegynae</taxon>
        <taxon>Araneoidea</taxon>
        <taxon>Araneidae</taxon>
        <taxon>Araneus</taxon>
    </lineage>
</organism>
<evidence type="ECO:0000313" key="1">
    <source>
        <dbReference type="EMBL" id="GBM05919.1"/>
    </source>
</evidence>
<protein>
    <submittedName>
        <fullName evidence="1">Uncharacterized protein</fullName>
    </submittedName>
</protein>
<reference evidence="1 2" key="1">
    <citation type="journal article" date="2019" name="Sci. Rep.">
        <title>Orb-weaving spider Araneus ventricosus genome elucidates the spidroin gene catalogue.</title>
        <authorList>
            <person name="Kono N."/>
            <person name="Nakamura H."/>
            <person name="Ohtoshi R."/>
            <person name="Moran D.A.P."/>
            <person name="Shinohara A."/>
            <person name="Yoshida Y."/>
            <person name="Fujiwara M."/>
            <person name="Mori M."/>
            <person name="Tomita M."/>
            <person name="Arakawa K."/>
        </authorList>
    </citation>
    <scope>NUCLEOTIDE SEQUENCE [LARGE SCALE GENOMIC DNA]</scope>
</reference>
<accession>A0A4Y2CP35</accession>
<dbReference type="AlphaFoldDB" id="A0A4Y2CP35"/>
<comment type="caution">
    <text evidence="1">The sequence shown here is derived from an EMBL/GenBank/DDBJ whole genome shotgun (WGS) entry which is preliminary data.</text>
</comment>
<gene>
    <name evidence="1" type="ORF">AVEN_135282_1</name>
</gene>
<keyword evidence="2" id="KW-1185">Reference proteome</keyword>
<sequence>MPFGLVNPIDTPYGQFLYNCPYPRKPLCSVPFGHIARGSGQLSSSKKASVLCSLWTHRTGVRTTVLIQESLSALFPLDTSHRGQDNLTEARTDARSIMSLSGSIVCSSFHLYPLN</sequence>
<evidence type="ECO:0000313" key="2">
    <source>
        <dbReference type="Proteomes" id="UP000499080"/>
    </source>
</evidence>